<feature type="non-terminal residue" evidence="8">
    <location>
        <position position="1"/>
    </location>
</feature>
<dbReference type="Gene3D" id="3.30.200.20">
    <property type="entry name" value="Phosphorylase Kinase, domain 1"/>
    <property type="match status" value="1"/>
</dbReference>
<dbReference type="PANTHER" id="PTHR46146">
    <property type="entry name" value="SERINE/THREONINE-PROTEIN KINASE-LIKE PROTEIN CCR4"/>
    <property type="match status" value="1"/>
</dbReference>
<dbReference type="KEGG" id="smo:SELMODRAFT_25465"/>
<dbReference type="InterPro" id="IPR017441">
    <property type="entry name" value="Protein_kinase_ATP_BS"/>
</dbReference>
<dbReference type="SMART" id="SM00220">
    <property type="entry name" value="S_TKc"/>
    <property type="match status" value="1"/>
</dbReference>
<evidence type="ECO:0000256" key="2">
    <source>
        <dbReference type="ARBA" id="ARBA00022741"/>
    </source>
</evidence>
<dbReference type="EMBL" id="GL377572">
    <property type="protein sequence ID" value="EFJ32573.1"/>
    <property type="molecule type" value="Genomic_DNA"/>
</dbReference>
<evidence type="ECO:0000313" key="8">
    <source>
        <dbReference type="EMBL" id="EFJ32573.1"/>
    </source>
</evidence>
<dbReference type="Gene3D" id="1.10.510.10">
    <property type="entry name" value="Transferase(Phosphotransferase) domain 1"/>
    <property type="match status" value="1"/>
</dbReference>
<proteinExistence type="inferred from homology"/>
<dbReference type="PROSITE" id="PS00107">
    <property type="entry name" value="PROTEIN_KINASE_ATP"/>
    <property type="match status" value="1"/>
</dbReference>
<accession>D8R5Z6</accession>
<evidence type="ECO:0000259" key="7">
    <source>
        <dbReference type="PROSITE" id="PS50011"/>
    </source>
</evidence>
<feature type="domain" description="Protein kinase" evidence="7">
    <location>
        <begin position="9"/>
        <end position="295"/>
    </location>
</feature>
<dbReference type="InterPro" id="IPR000719">
    <property type="entry name" value="Prot_kinase_dom"/>
</dbReference>
<feature type="non-terminal residue" evidence="8">
    <location>
        <position position="295"/>
    </location>
</feature>
<keyword evidence="3" id="KW-0418">Kinase</keyword>
<dbReference type="InterPro" id="IPR011009">
    <property type="entry name" value="Kinase-like_dom_sf"/>
</dbReference>
<keyword evidence="9" id="KW-1185">Reference proteome</keyword>
<dbReference type="eggNOG" id="KOG1187">
    <property type="taxonomic scope" value="Eukaryota"/>
</dbReference>
<organism evidence="9">
    <name type="scientific">Selaginella moellendorffii</name>
    <name type="common">Spikemoss</name>
    <dbReference type="NCBI Taxonomy" id="88036"/>
    <lineage>
        <taxon>Eukaryota</taxon>
        <taxon>Viridiplantae</taxon>
        <taxon>Streptophyta</taxon>
        <taxon>Embryophyta</taxon>
        <taxon>Tracheophyta</taxon>
        <taxon>Lycopodiopsida</taxon>
        <taxon>Selaginellales</taxon>
        <taxon>Selaginellaceae</taxon>
        <taxon>Selaginella</taxon>
    </lineage>
</organism>
<dbReference type="HOGENOM" id="CLU_000288_21_4_1"/>
<dbReference type="PROSITE" id="PS00108">
    <property type="entry name" value="PROTEIN_KINASE_ST"/>
    <property type="match status" value="1"/>
</dbReference>
<dbReference type="Proteomes" id="UP000001514">
    <property type="component" value="Unassembled WGS sequence"/>
</dbReference>
<keyword evidence="2 5" id="KW-0547">Nucleotide-binding</keyword>
<dbReference type="SUPFAM" id="SSF56112">
    <property type="entry name" value="Protein kinase-like (PK-like)"/>
    <property type="match status" value="1"/>
</dbReference>
<evidence type="ECO:0000256" key="3">
    <source>
        <dbReference type="ARBA" id="ARBA00022777"/>
    </source>
</evidence>
<keyword evidence="6" id="KW-0723">Serine/threonine-protein kinase</keyword>
<comment type="similarity">
    <text evidence="6">Belongs to the protein kinase superfamily.</text>
</comment>
<name>D8R5Z6_SELML</name>
<evidence type="ECO:0000256" key="1">
    <source>
        <dbReference type="ARBA" id="ARBA00022679"/>
    </source>
</evidence>
<dbReference type="STRING" id="88036.D8R5Z6"/>
<dbReference type="PROSITE" id="PS50011">
    <property type="entry name" value="PROTEIN_KINASE_DOM"/>
    <property type="match status" value="1"/>
</dbReference>
<evidence type="ECO:0000256" key="4">
    <source>
        <dbReference type="ARBA" id="ARBA00022840"/>
    </source>
</evidence>
<dbReference type="OMA" id="GEYCEKF"/>
<dbReference type="PANTHER" id="PTHR46146:SF3">
    <property type="entry name" value="SERINE_THREONINE-PROTEIN KINASE-LIKE PROTEIN CCR3-RELATED"/>
    <property type="match status" value="1"/>
</dbReference>
<sequence length="295" mass="32568">ELAAATDNFSDDNRIGTGSFGTVYRGVLPDGREVAIKRGGVGSSGMDAIAKKKFQDKESAFQSELEFLTRLHHRHLVTLVGFCAEDDERLLVYDFMPNGTQQERIFAINLNSWQMRIGIALQAARGIEYLHTYAVPPIIHRDIKSSNILIDAECSARVSDFGLSLMGPSDGESHLSLTAAGTVGYMDPEYYRLQQLTTKSDVYSFGVVLLEILTGKRAIIVENRLKLRQNPQLPVNVVDFAVPFILAGQVISILDPRIGLPEEADEMEAVLIVAELAEECVRLEGKERPSMGEIV</sequence>
<gene>
    <name evidence="8" type="ORF">SELMODRAFT_25465</name>
</gene>
<dbReference type="Gramene" id="EFJ32573">
    <property type="protein sequence ID" value="EFJ32573"/>
    <property type="gene ID" value="SELMODRAFT_25465"/>
</dbReference>
<dbReference type="InterPro" id="IPR008271">
    <property type="entry name" value="Ser/Thr_kinase_AS"/>
</dbReference>
<dbReference type="Pfam" id="PF00069">
    <property type="entry name" value="Pkinase"/>
    <property type="match status" value="1"/>
</dbReference>
<keyword evidence="4 5" id="KW-0067">ATP-binding</keyword>
<protein>
    <recommendedName>
        <fullName evidence="7">Protein kinase domain-containing protein</fullName>
    </recommendedName>
</protein>
<evidence type="ECO:0000256" key="6">
    <source>
        <dbReference type="RuleBase" id="RU000304"/>
    </source>
</evidence>
<evidence type="ECO:0000313" key="9">
    <source>
        <dbReference type="Proteomes" id="UP000001514"/>
    </source>
</evidence>
<reference evidence="8 9" key="1">
    <citation type="journal article" date="2011" name="Science">
        <title>The Selaginella genome identifies genetic changes associated with the evolution of vascular plants.</title>
        <authorList>
            <person name="Banks J.A."/>
            <person name="Nishiyama T."/>
            <person name="Hasebe M."/>
            <person name="Bowman J.L."/>
            <person name="Gribskov M."/>
            <person name="dePamphilis C."/>
            <person name="Albert V.A."/>
            <person name="Aono N."/>
            <person name="Aoyama T."/>
            <person name="Ambrose B.A."/>
            <person name="Ashton N.W."/>
            <person name="Axtell M.J."/>
            <person name="Barker E."/>
            <person name="Barker M.S."/>
            <person name="Bennetzen J.L."/>
            <person name="Bonawitz N.D."/>
            <person name="Chapple C."/>
            <person name="Cheng C."/>
            <person name="Correa L.G."/>
            <person name="Dacre M."/>
            <person name="DeBarry J."/>
            <person name="Dreyer I."/>
            <person name="Elias M."/>
            <person name="Engstrom E.M."/>
            <person name="Estelle M."/>
            <person name="Feng L."/>
            <person name="Finet C."/>
            <person name="Floyd S.K."/>
            <person name="Frommer W.B."/>
            <person name="Fujita T."/>
            <person name="Gramzow L."/>
            <person name="Gutensohn M."/>
            <person name="Harholt J."/>
            <person name="Hattori M."/>
            <person name="Heyl A."/>
            <person name="Hirai T."/>
            <person name="Hiwatashi Y."/>
            <person name="Ishikawa M."/>
            <person name="Iwata M."/>
            <person name="Karol K.G."/>
            <person name="Koehler B."/>
            <person name="Kolukisaoglu U."/>
            <person name="Kubo M."/>
            <person name="Kurata T."/>
            <person name="Lalonde S."/>
            <person name="Li K."/>
            <person name="Li Y."/>
            <person name="Litt A."/>
            <person name="Lyons E."/>
            <person name="Manning G."/>
            <person name="Maruyama T."/>
            <person name="Michael T.P."/>
            <person name="Mikami K."/>
            <person name="Miyazaki S."/>
            <person name="Morinaga S."/>
            <person name="Murata T."/>
            <person name="Mueller-Roeber B."/>
            <person name="Nelson D.R."/>
            <person name="Obara M."/>
            <person name="Oguri Y."/>
            <person name="Olmstead R.G."/>
            <person name="Onodera N."/>
            <person name="Petersen B.L."/>
            <person name="Pils B."/>
            <person name="Prigge M."/>
            <person name="Rensing S.A."/>
            <person name="Riano-Pachon D.M."/>
            <person name="Roberts A.W."/>
            <person name="Sato Y."/>
            <person name="Scheller H.V."/>
            <person name="Schulz B."/>
            <person name="Schulz C."/>
            <person name="Shakirov E.V."/>
            <person name="Shibagaki N."/>
            <person name="Shinohara N."/>
            <person name="Shippen D.E."/>
            <person name="Soerensen I."/>
            <person name="Sotooka R."/>
            <person name="Sugimoto N."/>
            <person name="Sugita M."/>
            <person name="Sumikawa N."/>
            <person name="Tanurdzic M."/>
            <person name="Theissen G."/>
            <person name="Ulvskov P."/>
            <person name="Wakazuki S."/>
            <person name="Weng J.K."/>
            <person name="Willats W.W."/>
            <person name="Wipf D."/>
            <person name="Wolf P.G."/>
            <person name="Yang L."/>
            <person name="Zimmer A.D."/>
            <person name="Zhu Q."/>
            <person name="Mitros T."/>
            <person name="Hellsten U."/>
            <person name="Loque D."/>
            <person name="Otillar R."/>
            <person name="Salamov A."/>
            <person name="Schmutz J."/>
            <person name="Shapiro H."/>
            <person name="Lindquist E."/>
            <person name="Lucas S."/>
            <person name="Rokhsar D."/>
            <person name="Grigoriev I.V."/>
        </authorList>
    </citation>
    <scope>NUCLEOTIDE SEQUENCE [LARGE SCALE GENOMIC DNA]</scope>
</reference>
<dbReference type="InParanoid" id="D8R5Z6"/>
<dbReference type="AlphaFoldDB" id="D8R5Z6"/>
<feature type="binding site" evidence="5">
    <location>
        <position position="37"/>
    </location>
    <ligand>
        <name>ATP</name>
        <dbReference type="ChEBI" id="CHEBI:30616"/>
    </ligand>
</feature>
<dbReference type="GO" id="GO:0004674">
    <property type="term" value="F:protein serine/threonine kinase activity"/>
    <property type="evidence" value="ECO:0007669"/>
    <property type="project" value="UniProtKB-KW"/>
</dbReference>
<keyword evidence="1" id="KW-0808">Transferase</keyword>
<dbReference type="GO" id="GO:0005524">
    <property type="term" value="F:ATP binding"/>
    <property type="evidence" value="ECO:0007669"/>
    <property type="project" value="UniProtKB-UniRule"/>
</dbReference>
<dbReference type="CDD" id="cd14066">
    <property type="entry name" value="STKc_IRAK"/>
    <property type="match status" value="1"/>
</dbReference>
<evidence type="ECO:0000256" key="5">
    <source>
        <dbReference type="PROSITE-ProRule" id="PRU10141"/>
    </source>
</evidence>